<evidence type="ECO:0000313" key="4">
    <source>
        <dbReference type="Proteomes" id="UP000887567"/>
    </source>
</evidence>
<keyword evidence="1" id="KW-0175">Coiled coil</keyword>
<keyword evidence="4" id="KW-1185">Reference proteome</keyword>
<sequence>MTKTINDTVDKCRDTCSNRNLTQRLQSLENEQQNDVNRLQKNINDSNNKCMTVNNTLTIKINEVSKMEGPMGPRGYNGSQGIQGPKGDKGDTGAKGDKGDKGDTGGKGDTGNKGDKGDTGDKGDKGDKGATGATGAVGPQGPSGAGNLTQCVVKFDQSDGTAIGDKKQDIEVIEETGKKILHYSCSSNNADIVQRGHRFHDHKNKYSCLCLGKGSYTYPSSTPSKPDKMYCYITYTECPLIS</sequence>
<dbReference type="GeneID" id="110237001"/>
<feature type="region of interest" description="Disordered" evidence="2">
    <location>
        <begin position="66"/>
        <end position="148"/>
    </location>
</feature>
<dbReference type="Proteomes" id="UP000887567">
    <property type="component" value="Unplaced"/>
</dbReference>
<name>A0A913X436_EXADI</name>
<dbReference type="EnsemblMetazoa" id="XM_021042572.2">
    <property type="protein sequence ID" value="XP_020898231.1"/>
    <property type="gene ID" value="LOC110237001"/>
</dbReference>
<dbReference type="Pfam" id="PF01391">
    <property type="entry name" value="Collagen"/>
    <property type="match status" value="1"/>
</dbReference>
<dbReference type="OrthoDB" id="5990555at2759"/>
<evidence type="ECO:0000256" key="2">
    <source>
        <dbReference type="SAM" id="MobiDB-lite"/>
    </source>
</evidence>
<dbReference type="AlphaFoldDB" id="A0A913X436"/>
<evidence type="ECO:0000313" key="3">
    <source>
        <dbReference type="EnsemblMetazoa" id="XP_020898231.1"/>
    </source>
</evidence>
<proteinExistence type="predicted"/>
<evidence type="ECO:0000256" key="1">
    <source>
        <dbReference type="SAM" id="Coils"/>
    </source>
</evidence>
<feature type="coiled-coil region" evidence="1">
    <location>
        <begin position="18"/>
        <end position="56"/>
    </location>
</feature>
<organism evidence="3 4">
    <name type="scientific">Exaiptasia diaphana</name>
    <name type="common">Tropical sea anemone</name>
    <name type="synonym">Aiptasia pulchella</name>
    <dbReference type="NCBI Taxonomy" id="2652724"/>
    <lineage>
        <taxon>Eukaryota</taxon>
        <taxon>Metazoa</taxon>
        <taxon>Cnidaria</taxon>
        <taxon>Anthozoa</taxon>
        <taxon>Hexacorallia</taxon>
        <taxon>Actiniaria</taxon>
        <taxon>Aiptasiidae</taxon>
        <taxon>Exaiptasia</taxon>
    </lineage>
</organism>
<dbReference type="OMA" id="GHRFHDH"/>
<dbReference type="Gene3D" id="1.20.5.320">
    <property type="entry name" value="6-Phosphogluconate Dehydrogenase, domain 3"/>
    <property type="match status" value="1"/>
</dbReference>
<reference evidence="3" key="1">
    <citation type="submission" date="2022-11" db="UniProtKB">
        <authorList>
            <consortium name="EnsemblMetazoa"/>
        </authorList>
    </citation>
    <scope>IDENTIFICATION</scope>
</reference>
<accession>A0A913X436</accession>
<dbReference type="InterPro" id="IPR008160">
    <property type="entry name" value="Collagen"/>
</dbReference>
<dbReference type="RefSeq" id="XP_020898231.1">
    <property type="nucleotide sequence ID" value="XM_021042572.2"/>
</dbReference>
<dbReference type="PANTHER" id="PTHR24637">
    <property type="entry name" value="COLLAGEN"/>
    <property type="match status" value="1"/>
</dbReference>
<dbReference type="KEGG" id="epa:110237001"/>
<dbReference type="PANTHER" id="PTHR24637:SF417">
    <property type="entry name" value="COL_CUTICLE_N DOMAIN-CONTAINING PROTEIN"/>
    <property type="match status" value="1"/>
</dbReference>
<protein>
    <submittedName>
        <fullName evidence="3">Uncharacterized protein</fullName>
    </submittedName>
</protein>
<feature type="compositionally biased region" description="Basic and acidic residues" evidence="2">
    <location>
        <begin position="86"/>
        <end position="128"/>
    </location>
</feature>